<comment type="caution">
    <text evidence="2">The sequence shown here is derived from an EMBL/GenBank/DDBJ whole genome shotgun (WGS) entry which is preliminary data.</text>
</comment>
<gene>
    <name evidence="2" type="ORF">LCGC14_1102570</name>
</gene>
<sequence length="100" mass="11181">AGMEQPVKVYIPSIATSSLIQYMGNAFPNWHNNLLIGALKSEHLNRIVLDQNDHAISETRLLRNVEGRIRNIIESPEGWLYVATDDGRILKISPALADSE</sequence>
<evidence type="ECO:0000259" key="1">
    <source>
        <dbReference type="Pfam" id="PF07995"/>
    </source>
</evidence>
<accession>A0A0F9QF94</accession>
<dbReference type="Pfam" id="PF07995">
    <property type="entry name" value="GSDH"/>
    <property type="match status" value="1"/>
</dbReference>
<feature type="domain" description="Glucose/Sorbosone dehydrogenase" evidence="1">
    <location>
        <begin position="2"/>
        <end position="90"/>
    </location>
</feature>
<dbReference type="InterPro" id="IPR011042">
    <property type="entry name" value="6-blade_b-propeller_TolB-like"/>
</dbReference>
<evidence type="ECO:0000313" key="2">
    <source>
        <dbReference type="EMBL" id="KKN03938.1"/>
    </source>
</evidence>
<dbReference type="AlphaFoldDB" id="A0A0F9QF94"/>
<proteinExistence type="predicted"/>
<dbReference type="Gene3D" id="2.120.10.30">
    <property type="entry name" value="TolB, C-terminal domain"/>
    <property type="match status" value="1"/>
</dbReference>
<feature type="non-terminal residue" evidence="2">
    <location>
        <position position="1"/>
    </location>
</feature>
<dbReference type="InterPro" id="IPR012938">
    <property type="entry name" value="Glc/Sorbosone_DH"/>
</dbReference>
<name>A0A0F9QF94_9ZZZZ</name>
<protein>
    <recommendedName>
        <fullName evidence="1">Glucose/Sorbosone dehydrogenase domain-containing protein</fullName>
    </recommendedName>
</protein>
<reference evidence="2" key="1">
    <citation type="journal article" date="2015" name="Nature">
        <title>Complex archaea that bridge the gap between prokaryotes and eukaryotes.</title>
        <authorList>
            <person name="Spang A."/>
            <person name="Saw J.H."/>
            <person name="Jorgensen S.L."/>
            <person name="Zaremba-Niedzwiedzka K."/>
            <person name="Martijn J."/>
            <person name="Lind A.E."/>
            <person name="van Eijk R."/>
            <person name="Schleper C."/>
            <person name="Guy L."/>
            <person name="Ettema T.J."/>
        </authorList>
    </citation>
    <scope>NUCLEOTIDE SEQUENCE</scope>
</reference>
<dbReference type="EMBL" id="LAZR01004978">
    <property type="protein sequence ID" value="KKN03938.1"/>
    <property type="molecule type" value="Genomic_DNA"/>
</dbReference>
<organism evidence="2">
    <name type="scientific">marine sediment metagenome</name>
    <dbReference type="NCBI Taxonomy" id="412755"/>
    <lineage>
        <taxon>unclassified sequences</taxon>
        <taxon>metagenomes</taxon>
        <taxon>ecological metagenomes</taxon>
    </lineage>
</organism>